<dbReference type="Pfam" id="PF00002">
    <property type="entry name" value="7tm_2"/>
    <property type="match status" value="1"/>
</dbReference>
<dbReference type="InterPro" id="IPR049883">
    <property type="entry name" value="NOTCH1_EGF-like"/>
</dbReference>
<dbReference type="SUPFAM" id="SSF57184">
    <property type="entry name" value="Growth factor receptor domain"/>
    <property type="match status" value="1"/>
</dbReference>
<accession>A0AAD7RIC5</accession>
<evidence type="ECO:0000259" key="19">
    <source>
        <dbReference type="PROSITE" id="PS50261"/>
    </source>
</evidence>
<evidence type="ECO:0000256" key="15">
    <source>
        <dbReference type="SAM" id="Phobius"/>
    </source>
</evidence>
<dbReference type="Proteomes" id="UP001221898">
    <property type="component" value="Unassembled WGS sequence"/>
</dbReference>
<dbReference type="InterPro" id="IPR000152">
    <property type="entry name" value="EGF-type_Asp/Asn_hydroxyl_site"/>
</dbReference>
<sequence length="696" mass="76301">MGRGLLLLILGLNLALLGEIAASGCSVGWQFKNDKCIDVDDCTDPVCGPHAKCFNTNGSYYCQCEPGFQVSSKSINFTAFTGACRDVNECLEYPDICGPRAECQNTMGSHNCICSEGYVSSSGTSGGSVRVACEDADECADNPSVCGETGSCHNAEGSYTCACHTGHTNYGNAQARCVELKCDLYKPTGTPEQTLPGLKDIVSLMRNSCLELIGGAGQLNGEMLLEKLLTKTNDIMSDGPPGSSHEVSSLLSSVENAMRLIGPQMKESQNRIETEHAEVELLVWRERTPPTGPVSLSTGRDKLDTHWETAAGNTTYPGFTMAALVSYKGLELVINHSFPELRDTVEGHSFQINSKVVTACVSNPSTDHLDKPVTFTFSHLQSRDVNHTCVFWDMRSGGGEWSTWGCKLVESNSTHTACSCSHLSSFAVLMSLYDIKDTFQLRLITWVGLSVSLVCLLLCIVTFRFCRSIQGTRNTIHLHLCICLFIANLVFLAGISQTKNRVGCALVAGLLHYFFLAAFCWMCLEGVQLYRMVVLGYGTDRHCWLSLENGFIWSFIGPVCVIIIINAFFFSITVWRLAQKFSSLNPDMTKLRKIKTFTVTAIAQLCVLGSMWVFGCFQFEESTLAMSYLFTILNSLQGALVFLMHCLLSKQVREEYAKFLPCICTERSQKKKFSESSSSQASRTLGSGQNTGESAL</sequence>
<feature type="domain" description="G-protein coupled receptors family 2 profile 2" evidence="19">
    <location>
        <begin position="441"/>
        <end position="649"/>
    </location>
</feature>
<evidence type="ECO:0000256" key="14">
    <source>
        <dbReference type="SAM" id="MobiDB-lite"/>
    </source>
</evidence>
<dbReference type="Pfam" id="PF07645">
    <property type="entry name" value="EGF_CA"/>
    <property type="match status" value="3"/>
</dbReference>
<evidence type="ECO:0000256" key="11">
    <source>
        <dbReference type="ARBA" id="ARBA00023157"/>
    </source>
</evidence>
<dbReference type="InterPro" id="IPR000203">
    <property type="entry name" value="GPS"/>
</dbReference>
<dbReference type="PANTHER" id="PTHR12011">
    <property type="entry name" value="ADHESION G-PROTEIN COUPLED RECEPTOR"/>
    <property type="match status" value="1"/>
</dbReference>
<feature type="domain" description="EGF-like" evidence="17">
    <location>
        <begin position="135"/>
        <end position="178"/>
    </location>
</feature>
<dbReference type="GO" id="GO:0004930">
    <property type="term" value="F:G protein-coupled receptor activity"/>
    <property type="evidence" value="ECO:0007669"/>
    <property type="project" value="InterPro"/>
</dbReference>
<evidence type="ECO:0000256" key="8">
    <source>
        <dbReference type="ARBA" id="ARBA00022889"/>
    </source>
</evidence>
<feature type="compositionally biased region" description="Polar residues" evidence="14">
    <location>
        <begin position="683"/>
        <end position="696"/>
    </location>
</feature>
<feature type="domain" description="EGF-like" evidence="17">
    <location>
        <begin position="86"/>
        <end position="124"/>
    </location>
</feature>
<evidence type="ECO:0000313" key="21">
    <source>
        <dbReference type="Proteomes" id="UP001221898"/>
    </source>
</evidence>
<dbReference type="InterPro" id="IPR046338">
    <property type="entry name" value="GAIN_dom_sf"/>
</dbReference>
<dbReference type="InterPro" id="IPR018097">
    <property type="entry name" value="EGF_Ca-bd_CS"/>
</dbReference>
<dbReference type="GO" id="GO:0030855">
    <property type="term" value="P:epithelial cell differentiation"/>
    <property type="evidence" value="ECO:0007669"/>
    <property type="project" value="UniProtKB-ARBA"/>
</dbReference>
<dbReference type="Gene3D" id="2.60.220.50">
    <property type="match status" value="1"/>
</dbReference>
<keyword evidence="5 16" id="KW-0732">Signal</keyword>
<keyword evidence="12" id="KW-0325">Glycoprotein</keyword>
<dbReference type="Gene3D" id="1.20.1070.10">
    <property type="entry name" value="Rhodopsin 7-helix transmembrane proteins"/>
    <property type="match status" value="2"/>
</dbReference>
<feature type="chain" id="PRO_5041901843" description="CD97 antigen-like" evidence="16">
    <location>
        <begin position="23"/>
        <end position="696"/>
    </location>
</feature>
<dbReference type="PROSITE" id="PS00010">
    <property type="entry name" value="ASX_HYDROXYL"/>
    <property type="match status" value="2"/>
</dbReference>
<dbReference type="InterPro" id="IPR009030">
    <property type="entry name" value="Growth_fac_rcpt_cys_sf"/>
</dbReference>
<keyword evidence="11" id="KW-1015">Disulfide bond</keyword>
<evidence type="ECO:0008006" key="22">
    <source>
        <dbReference type="Google" id="ProtNLM"/>
    </source>
</evidence>
<evidence type="ECO:0000259" key="18">
    <source>
        <dbReference type="PROSITE" id="PS50221"/>
    </source>
</evidence>
<keyword evidence="2" id="KW-1003">Cell membrane</keyword>
<proteinExistence type="predicted"/>
<dbReference type="SMART" id="SM00179">
    <property type="entry name" value="EGF_CA"/>
    <property type="match status" value="3"/>
</dbReference>
<feature type="domain" description="EGF-like" evidence="17">
    <location>
        <begin position="38"/>
        <end position="74"/>
    </location>
</feature>
<feature type="transmembrane region" description="Helical" evidence="15">
    <location>
        <begin position="626"/>
        <end position="648"/>
    </location>
</feature>
<evidence type="ECO:0000256" key="1">
    <source>
        <dbReference type="ARBA" id="ARBA00004651"/>
    </source>
</evidence>
<dbReference type="InterPro" id="IPR057244">
    <property type="entry name" value="GAIN_B"/>
</dbReference>
<keyword evidence="7" id="KW-0106">Calcium</keyword>
<feature type="transmembrane region" description="Helical" evidence="15">
    <location>
        <begin position="550"/>
        <end position="575"/>
    </location>
</feature>
<dbReference type="GO" id="GO:0007189">
    <property type="term" value="P:adenylate cyclase-activating G protein-coupled receptor signaling pathway"/>
    <property type="evidence" value="ECO:0007669"/>
    <property type="project" value="TreeGrafter"/>
</dbReference>
<dbReference type="PRINTS" id="PR00249">
    <property type="entry name" value="GPCRSECRETIN"/>
</dbReference>
<dbReference type="InterPro" id="IPR001881">
    <property type="entry name" value="EGF-like_Ca-bd_dom"/>
</dbReference>
<dbReference type="PANTHER" id="PTHR12011:SF433">
    <property type="entry name" value="ADHESION G PROTEIN-COUPLED RECEPTOR E1-LIKE-RELATED"/>
    <property type="match status" value="1"/>
</dbReference>
<gene>
    <name evidence="20" type="ORF">AAFF_G00199640</name>
</gene>
<feature type="transmembrane region" description="Helical" evidence="15">
    <location>
        <begin position="444"/>
        <end position="464"/>
    </location>
</feature>
<evidence type="ECO:0000256" key="13">
    <source>
        <dbReference type="PROSITE-ProRule" id="PRU00076"/>
    </source>
</evidence>
<dbReference type="GO" id="GO:0007155">
    <property type="term" value="P:cell adhesion"/>
    <property type="evidence" value="ECO:0007669"/>
    <property type="project" value="UniProtKB-KW"/>
</dbReference>
<dbReference type="GO" id="GO:0005886">
    <property type="term" value="C:plasma membrane"/>
    <property type="evidence" value="ECO:0007669"/>
    <property type="project" value="UniProtKB-SubCell"/>
</dbReference>
<evidence type="ECO:0000256" key="4">
    <source>
        <dbReference type="ARBA" id="ARBA00022692"/>
    </source>
</evidence>
<keyword evidence="10 15" id="KW-0472">Membrane</keyword>
<dbReference type="PROSITE" id="PS50221">
    <property type="entry name" value="GAIN_B"/>
    <property type="match status" value="1"/>
</dbReference>
<evidence type="ECO:0000259" key="17">
    <source>
        <dbReference type="PROSITE" id="PS50026"/>
    </source>
</evidence>
<dbReference type="InterPro" id="IPR017981">
    <property type="entry name" value="GPCR_2-like_7TM"/>
</dbReference>
<dbReference type="SUPFAM" id="SSF81321">
    <property type="entry name" value="Family A G protein-coupled receptor-like"/>
    <property type="match status" value="1"/>
</dbReference>
<evidence type="ECO:0000256" key="5">
    <source>
        <dbReference type="ARBA" id="ARBA00022729"/>
    </source>
</evidence>
<reference evidence="20" key="1">
    <citation type="journal article" date="2023" name="Science">
        <title>Genome structures resolve the early diversification of teleost fishes.</title>
        <authorList>
            <person name="Parey E."/>
            <person name="Louis A."/>
            <person name="Montfort J."/>
            <person name="Bouchez O."/>
            <person name="Roques C."/>
            <person name="Iampietro C."/>
            <person name="Lluch J."/>
            <person name="Castinel A."/>
            <person name="Donnadieu C."/>
            <person name="Desvignes T."/>
            <person name="Floi Bucao C."/>
            <person name="Jouanno E."/>
            <person name="Wen M."/>
            <person name="Mejri S."/>
            <person name="Dirks R."/>
            <person name="Jansen H."/>
            <person name="Henkel C."/>
            <person name="Chen W.J."/>
            <person name="Zahm M."/>
            <person name="Cabau C."/>
            <person name="Klopp C."/>
            <person name="Thompson A.W."/>
            <person name="Robinson-Rechavi M."/>
            <person name="Braasch I."/>
            <person name="Lecointre G."/>
            <person name="Bobe J."/>
            <person name="Postlethwait J.H."/>
            <person name="Berthelot C."/>
            <person name="Roest Crollius H."/>
            <person name="Guiguen Y."/>
        </authorList>
    </citation>
    <scope>NUCLEOTIDE SEQUENCE</scope>
    <source>
        <strain evidence="20">NC1722</strain>
    </source>
</reference>
<evidence type="ECO:0000256" key="3">
    <source>
        <dbReference type="ARBA" id="ARBA00022536"/>
    </source>
</evidence>
<feature type="transmembrane region" description="Helical" evidence="15">
    <location>
        <begin position="596"/>
        <end position="614"/>
    </location>
</feature>
<evidence type="ECO:0000256" key="16">
    <source>
        <dbReference type="SAM" id="SignalP"/>
    </source>
</evidence>
<dbReference type="Gene3D" id="2.10.25.10">
    <property type="entry name" value="Laminin"/>
    <property type="match status" value="3"/>
</dbReference>
<dbReference type="FunFam" id="2.10.25.10:FF:000038">
    <property type="entry name" value="Fibrillin 2"/>
    <property type="match status" value="1"/>
</dbReference>
<evidence type="ECO:0000256" key="9">
    <source>
        <dbReference type="ARBA" id="ARBA00022989"/>
    </source>
</evidence>
<feature type="transmembrane region" description="Helical" evidence="15">
    <location>
        <begin position="476"/>
        <end position="495"/>
    </location>
</feature>
<dbReference type="PRINTS" id="PR01278">
    <property type="entry name" value="CD97PROTEIN"/>
</dbReference>
<dbReference type="CDD" id="cd00054">
    <property type="entry name" value="EGF_CA"/>
    <property type="match status" value="3"/>
</dbReference>
<keyword evidence="3 13" id="KW-0245">EGF-like domain</keyword>
<dbReference type="Pfam" id="PF01825">
    <property type="entry name" value="GPS"/>
    <property type="match status" value="1"/>
</dbReference>
<dbReference type="PROSITE" id="PS50261">
    <property type="entry name" value="G_PROTEIN_RECEP_F2_4"/>
    <property type="match status" value="1"/>
</dbReference>
<evidence type="ECO:0000256" key="6">
    <source>
        <dbReference type="ARBA" id="ARBA00022737"/>
    </source>
</evidence>
<feature type="signal peptide" evidence="16">
    <location>
        <begin position="1"/>
        <end position="22"/>
    </location>
</feature>
<evidence type="ECO:0000256" key="12">
    <source>
        <dbReference type="ARBA" id="ARBA00023180"/>
    </source>
</evidence>
<name>A0AAD7RIC5_9TELE</name>
<feature type="domain" description="GAIN-B" evidence="18">
    <location>
        <begin position="278"/>
        <end position="436"/>
    </location>
</feature>
<keyword evidence="4 15" id="KW-0812">Transmembrane</keyword>
<dbReference type="FunFam" id="2.10.25.10:FF:000005">
    <property type="entry name" value="Fibrillin 2"/>
    <property type="match status" value="1"/>
</dbReference>
<dbReference type="EMBL" id="JAINUG010000267">
    <property type="protein sequence ID" value="KAJ8384632.1"/>
    <property type="molecule type" value="Genomic_DNA"/>
</dbReference>
<feature type="transmembrane region" description="Helical" evidence="15">
    <location>
        <begin position="502"/>
        <end position="530"/>
    </location>
</feature>
<protein>
    <recommendedName>
        <fullName evidence="22">CD97 antigen-like</fullName>
    </recommendedName>
</protein>
<organism evidence="20 21">
    <name type="scientific">Aldrovandia affinis</name>
    <dbReference type="NCBI Taxonomy" id="143900"/>
    <lineage>
        <taxon>Eukaryota</taxon>
        <taxon>Metazoa</taxon>
        <taxon>Chordata</taxon>
        <taxon>Craniata</taxon>
        <taxon>Vertebrata</taxon>
        <taxon>Euteleostomi</taxon>
        <taxon>Actinopterygii</taxon>
        <taxon>Neopterygii</taxon>
        <taxon>Teleostei</taxon>
        <taxon>Notacanthiformes</taxon>
        <taxon>Halosauridae</taxon>
        <taxon>Aldrovandia</taxon>
    </lineage>
</organism>
<evidence type="ECO:0000256" key="2">
    <source>
        <dbReference type="ARBA" id="ARBA00022475"/>
    </source>
</evidence>
<evidence type="ECO:0000256" key="10">
    <source>
        <dbReference type="ARBA" id="ARBA00023136"/>
    </source>
</evidence>
<evidence type="ECO:0000313" key="20">
    <source>
        <dbReference type="EMBL" id="KAJ8384632.1"/>
    </source>
</evidence>
<dbReference type="InterPro" id="IPR003056">
    <property type="entry name" value="GPCR_2_ADGRE2_ADGRE5"/>
</dbReference>
<dbReference type="GO" id="GO:0005509">
    <property type="term" value="F:calcium ion binding"/>
    <property type="evidence" value="ECO:0007669"/>
    <property type="project" value="InterPro"/>
</dbReference>
<dbReference type="SMART" id="SM00181">
    <property type="entry name" value="EGF"/>
    <property type="match status" value="3"/>
</dbReference>
<feature type="region of interest" description="Disordered" evidence="14">
    <location>
        <begin position="672"/>
        <end position="696"/>
    </location>
</feature>
<comment type="caution">
    <text evidence="20">The sequence shown here is derived from an EMBL/GenBank/DDBJ whole genome shotgun (WGS) entry which is preliminary data.</text>
</comment>
<comment type="caution">
    <text evidence="13">Lacks conserved residue(s) required for the propagation of feature annotation.</text>
</comment>
<keyword evidence="8" id="KW-0130">Cell adhesion</keyword>
<keyword evidence="6" id="KW-0677">Repeat</keyword>
<evidence type="ECO:0000256" key="7">
    <source>
        <dbReference type="ARBA" id="ARBA00022837"/>
    </source>
</evidence>
<dbReference type="SMART" id="SM00303">
    <property type="entry name" value="GPS"/>
    <property type="match status" value="1"/>
</dbReference>
<dbReference type="InterPro" id="IPR000832">
    <property type="entry name" value="GPCR_2_secretin-like"/>
</dbReference>
<dbReference type="AlphaFoldDB" id="A0AAD7RIC5"/>
<dbReference type="GO" id="GO:0007166">
    <property type="term" value="P:cell surface receptor signaling pathway"/>
    <property type="evidence" value="ECO:0007669"/>
    <property type="project" value="InterPro"/>
</dbReference>
<dbReference type="InterPro" id="IPR000742">
    <property type="entry name" value="EGF"/>
</dbReference>
<dbReference type="PROSITE" id="PS01187">
    <property type="entry name" value="EGF_CA"/>
    <property type="match status" value="1"/>
</dbReference>
<dbReference type="PROSITE" id="PS50026">
    <property type="entry name" value="EGF_3"/>
    <property type="match status" value="3"/>
</dbReference>
<keyword evidence="9 15" id="KW-1133">Transmembrane helix</keyword>
<comment type="subcellular location">
    <subcellularLocation>
        <location evidence="1">Cell membrane</location>
        <topology evidence="1">Multi-pass membrane protein</topology>
    </subcellularLocation>
</comment>
<keyword evidence="21" id="KW-1185">Reference proteome</keyword>